<gene>
    <name evidence="1" type="ORF">E8E12_000608</name>
</gene>
<dbReference type="EMBL" id="SWKV01000099">
    <property type="protein sequence ID" value="KAF3032485.1"/>
    <property type="molecule type" value="Genomic_DNA"/>
</dbReference>
<organism evidence="1 2">
    <name type="scientific">Didymella heteroderae</name>
    <dbReference type="NCBI Taxonomy" id="1769908"/>
    <lineage>
        <taxon>Eukaryota</taxon>
        <taxon>Fungi</taxon>
        <taxon>Dikarya</taxon>
        <taxon>Ascomycota</taxon>
        <taxon>Pezizomycotina</taxon>
        <taxon>Dothideomycetes</taxon>
        <taxon>Pleosporomycetidae</taxon>
        <taxon>Pleosporales</taxon>
        <taxon>Pleosporineae</taxon>
        <taxon>Didymellaceae</taxon>
        <taxon>Didymella</taxon>
    </lineage>
</organism>
<accession>A0A9P5BWR5</accession>
<dbReference type="Proteomes" id="UP000758155">
    <property type="component" value="Unassembled WGS sequence"/>
</dbReference>
<comment type="caution">
    <text evidence="1">The sequence shown here is derived from an EMBL/GenBank/DDBJ whole genome shotgun (WGS) entry which is preliminary data.</text>
</comment>
<protein>
    <submittedName>
        <fullName evidence="1">Uncharacterized protein</fullName>
    </submittedName>
</protein>
<evidence type="ECO:0000313" key="1">
    <source>
        <dbReference type="EMBL" id="KAF3032485.1"/>
    </source>
</evidence>
<dbReference type="AlphaFoldDB" id="A0A9P5BWR5"/>
<proteinExistence type="predicted"/>
<keyword evidence="2" id="KW-1185">Reference proteome</keyword>
<reference evidence="1" key="1">
    <citation type="submission" date="2019-04" db="EMBL/GenBank/DDBJ databases">
        <title>Sequencing of skin fungus with MAO and IRED activity.</title>
        <authorList>
            <person name="Marsaioli A.J."/>
            <person name="Bonatto J.M.C."/>
            <person name="Reis Junior O."/>
        </authorList>
    </citation>
    <scope>NUCLEOTIDE SEQUENCE</scope>
    <source>
        <strain evidence="1">28M1</strain>
    </source>
</reference>
<sequence length="260" mass="29070">MAEWTPCSILRKALGKPKPPVTWEFNTDALPQYDMRLDDDACFLQKYGFNSMVPGNRCFTRYTAGGRGVTISDHGFRVDIVDTMFFSPLMYNDGETQNWRANPLTAAVGSIPTNVDSVEWLRKRTMLAEPLGQREPEAWELDPMPPPEPSHLLLSPPSRVKRGMLYQDRASPASRPASGAPMQTGGAVVALEPVQTEEAPVQEKDELEGGFTEWRNASMGVELFARDTKEYCDSAVALDILEDMDQLYGYCDCMGWSEND</sequence>
<evidence type="ECO:0000313" key="2">
    <source>
        <dbReference type="Proteomes" id="UP000758155"/>
    </source>
</evidence>
<name>A0A9P5BWR5_9PLEO</name>